<dbReference type="HOGENOM" id="CLU_1114134_0_0_7"/>
<dbReference type="RefSeq" id="WP_015091010.1">
    <property type="nucleotide sequence ID" value="NC_019567.1"/>
</dbReference>
<evidence type="ECO:0000313" key="1">
    <source>
        <dbReference type="EMBL" id="AFY01563.1"/>
    </source>
</evidence>
<dbReference type="EMBL" id="CP002930">
    <property type="protein sequence ID" value="AFY01563.1"/>
    <property type="molecule type" value="Genomic_DNA"/>
</dbReference>
<name>K7YV78_BDEBC</name>
<reference evidence="1 2" key="1">
    <citation type="journal article" date="2012" name="BMC Genomics">
        <title>Genome analysis of a simultaneously predatory and prey-independent, novel Bdellovibrio bacteriovorus from the River Tiber, supports in silico predictions of both ancient and recent lateral gene transfer from diverse bacteria.</title>
        <authorList>
            <person name="Hobley L."/>
            <person name="Lerner T.R."/>
            <person name="Williams L.E."/>
            <person name="Lambert C."/>
            <person name="Till R."/>
            <person name="Milner D.S."/>
            <person name="Basford S.M."/>
            <person name="Capeness M.J."/>
            <person name="Fenton A.K."/>
            <person name="Atterbury R.J."/>
            <person name="Harris M.A."/>
            <person name="Sockett R.E."/>
        </authorList>
    </citation>
    <scope>NUCLEOTIDE SEQUENCE [LARGE SCALE GENOMIC DNA]</scope>
    <source>
        <strain evidence="1 2">Tiberius</strain>
    </source>
</reference>
<dbReference type="OrthoDB" id="5291078at2"/>
<evidence type="ECO:0008006" key="3">
    <source>
        <dbReference type="Google" id="ProtNLM"/>
    </source>
</evidence>
<organism evidence="1 2">
    <name type="scientific">Bdellovibrio bacteriovorus str. Tiberius</name>
    <dbReference type="NCBI Taxonomy" id="1069642"/>
    <lineage>
        <taxon>Bacteria</taxon>
        <taxon>Pseudomonadati</taxon>
        <taxon>Bdellovibrionota</taxon>
        <taxon>Bdellovibrionia</taxon>
        <taxon>Bdellovibrionales</taxon>
        <taxon>Pseudobdellovibrionaceae</taxon>
        <taxon>Bdellovibrio</taxon>
    </lineage>
</organism>
<evidence type="ECO:0000313" key="2">
    <source>
        <dbReference type="Proteomes" id="UP000010074"/>
    </source>
</evidence>
<accession>K7YV78</accession>
<proteinExistence type="predicted"/>
<gene>
    <name evidence="1" type="ORF">Bdt_1876</name>
</gene>
<dbReference type="STRING" id="1069642.Bdt_1876"/>
<dbReference type="AlphaFoldDB" id="K7YV78"/>
<dbReference type="Proteomes" id="UP000010074">
    <property type="component" value="Chromosome"/>
</dbReference>
<protein>
    <recommendedName>
        <fullName evidence="3">DUF4423 domain-containing protein</fullName>
    </recommendedName>
</protein>
<sequence length="249" mass="28683">MNKSDILNYKDYRAFLADYNSWRSENRAGWSLSVWTRHLGLSYPSALSMILNRKRHIGDKLLDTMCQYFEFSELEKNHFANLVKYEKSIESSTLRIMVLNHLDGDKKNSLARYIVREGLRMPRFEDAESLAEMLAPILGMKSSEVLVLEPGVPEKPDPKSMHQEVLGLLDRSFDLVPKESRQYSTNFIRMESSRLPDAIARLRAFQREFIAEFDSEVGDSLVCFQNAVFAMLKESAPSQETLPSSKNRT</sequence>
<dbReference type="PATRIC" id="fig|1069642.3.peg.1849"/>
<dbReference type="KEGG" id="bbat:Bdt_1876"/>